<dbReference type="RefSeq" id="WP_208009638.1">
    <property type="nucleotide sequence ID" value="NZ_CP071796.1"/>
</dbReference>
<sequence length="639" mass="68492">MPAITFARTVRYSTLALCAVVLMLSLFSMIAFGRGLPWFLLAGALLALGVHDLTQTRHAILRNYPVLGHLRFALEFIRPEIRQYFIESDTEAQPFSRAQRSVVYQRAKGDPDNRPFGTQLDVGAEGYEWINHSLHPTKIDSHDFRIWIGGRPGAPNAGDQSCTQPYSASVFNISAMSFGALSANAVLALNQGAKIGGFAHDTGEGSISQYHRVHGGDLIWEIGSGYFGCRNADGSFNPDRFAEQARESQVKMIELKLSQGAKPGHGGVLPGAKVTPEIAAARGVPVGVDCISPSAHSAFSTPAELMQFVARLRQLSGGKPTGFKLCIGHPWEWFAIVKAMLATGITPDFIVIDGAEGGTGAAPVEFTDHVGTPLQEGLRLAHNTLRGAGLRERIKLGCAGKVTNAFDIARMLALGADWCNSGRAFMMAVGCIQAQTCHTGRCPTGVTTQDPVRQRALVVADKAPRVAQFHANTLHALKELLQAAGLKHPDEVTMHHIVRRIDDAEVRLLSSLMPEVAPGAILQDLAHLPNVFRLYWPLADAHGFAPRTPAADEAPPDLRAVANSRKGNAPASAHEVAQQLRPRTPPEPPPETQVVPEQAPPPGSAPASPTDVPPSWRGSAPDEATSPAATAVDRAPDNY</sequence>
<evidence type="ECO:0000259" key="5">
    <source>
        <dbReference type="Pfam" id="PF01645"/>
    </source>
</evidence>
<dbReference type="AlphaFoldDB" id="A0A975H418"/>
<name>A0A975H418_9BURK</name>
<evidence type="ECO:0000256" key="1">
    <source>
        <dbReference type="ARBA" id="ARBA00009716"/>
    </source>
</evidence>
<gene>
    <name evidence="6" type="ORF">J1M35_02750</name>
</gene>
<dbReference type="PANTHER" id="PTHR43819">
    <property type="entry name" value="ARCHAEAL-TYPE GLUTAMATE SYNTHASE [NADPH]"/>
    <property type="match status" value="1"/>
</dbReference>
<keyword evidence="4" id="KW-0812">Transmembrane</keyword>
<dbReference type="PANTHER" id="PTHR43819:SF1">
    <property type="entry name" value="ARCHAEAL-TYPE GLUTAMATE SYNTHASE [NADPH]"/>
    <property type="match status" value="1"/>
</dbReference>
<comment type="similarity">
    <text evidence="1 2">Belongs to the glutamate synthase family.</text>
</comment>
<dbReference type="InterPro" id="IPR002932">
    <property type="entry name" value="Glu_synthdom"/>
</dbReference>
<dbReference type="PIRSF" id="PIRSF006429">
    <property type="entry name" value="GOGAT_lg_2"/>
    <property type="match status" value="1"/>
</dbReference>
<evidence type="ECO:0000256" key="3">
    <source>
        <dbReference type="SAM" id="MobiDB-lite"/>
    </source>
</evidence>
<dbReference type="InterPro" id="IPR013785">
    <property type="entry name" value="Aldolase_TIM"/>
</dbReference>
<evidence type="ECO:0000313" key="7">
    <source>
        <dbReference type="Proteomes" id="UP000663903"/>
    </source>
</evidence>
<keyword evidence="7" id="KW-1185">Reference proteome</keyword>
<evidence type="ECO:0000256" key="2">
    <source>
        <dbReference type="PIRNR" id="PIRNR006429"/>
    </source>
</evidence>
<keyword evidence="4" id="KW-0472">Membrane</keyword>
<dbReference type="GO" id="GO:0015930">
    <property type="term" value="F:glutamate synthase activity"/>
    <property type="evidence" value="ECO:0007669"/>
    <property type="project" value="InterPro"/>
</dbReference>
<feature type="transmembrane region" description="Helical" evidence="4">
    <location>
        <begin position="12"/>
        <end position="32"/>
    </location>
</feature>
<dbReference type="SUPFAM" id="SSF51395">
    <property type="entry name" value="FMN-linked oxidoreductases"/>
    <property type="match status" value="1"/>
</dbReference>
<evidence type="ECO:0000313" key="6">
    <source>
        <dbReference type="EMBL" id="QTD45856.1"/>
    </source>
</evidence>
<reference evidence="6" key="1">
    <citation type="submission" date="2021-03" db="EMBL/GenBank/DDBJ databases">
        <title>Ottowia sp. 27C isolated from the cloaca of a Giant Asian pond turtle (Heosemys grandis).</title>
        <authorList>
            <person name="Spergser J."/>
            <person name="Busse H.-J."/>
        </authorList>
    </citation>
    <scope>NUCLEOTIDE SEQUENCE</scope>
    <source>
        <strain evidence="6">27C</strain>
    </source>
</reference>
<dbReference type="PIRSF" id="PIRSF500060">
    <property type="entry name" value="UCP500060"/>
    <property type="match status" value="1"/>
</dbReference>
<dbReference type="Pfam" id="PF01645">
    <property type="entry name" value="Glu_synthase"/>
    <property type="match status" value="1"/>
</dbReference>
<dbReference type="CDD" id="cd02808">
    <property type="entry name" value="GltS_FMN"/>
    <property type="match status" value="1"/>
</dbReference>
<dbReference type="Proteomes" id="UP000663903">
    <property type="component" value="Chromosome"/>
</dbReference>
<dbReference type="GO" id="GO:0006537">
    <property type="term" value="P:glutamate biosynthetic process"/>
    <property type="evidence" value="ECO:0007669"/>
    <property type="project" value="InterPro"/>
</dbReference>
<dbReference type="EMBL" id="CP071796">
    <property type="protein sequence ID" value="QTD45856.1"/>
    <property type="molecule type" value="Genomic_DNA"/>
</dbReference>
<dbReference type="InterPro" id="IPR024188">
    <property type="entry name" value="GltB"/>
</dbReference>
<feature type="domain" description="Glutamate synthase" evidence="5">
    <location>
        <begin position="169"/>
        <end position="486"/>
    </location>
</feature>
<dbReference type="Gene3D" id="3.20.20.70">
    <property type="entry name" value="Aldolase class I"/>
    <property type="match status" value="1"/>
</dbReference>
<organism evidence="6 7">
    <name type="scientific">Ottowia testudinis</name>
    <dbReference type="NCBI Taxonomy" id="2816950"/>
    <lineage>
        <taxon>Bacteria</taxon>
        <taxon>Pseudomonadati</taxon>
        <taxon>Pseudomonadota</taxon>
        <taxon>Betaproteobacteria</taxon>
        <taxon>Burkholderiales</taxon>
        <taxon>Comamonadaceae</taxon>
        <taxon>Ottowia</taxon>
    </lineage>
</organism>
<dbReference type="InterPro" id="IPR027283">
    <property type="entry name" value="YerD"/>
</dbReference>
<feature type="region of interest" description="Disordered" evidence="3">
    <location>
        <begin position="562"/>
        <end position="639"/>
    </location>
</feature>
<protein>
    <submittedName>
        <fullName evidence="6">FMN-binding glutamate synthase family protein</fullName>
    </submittedName>
</protein>
<proteinExistence type="inferred from homology"/>
<accession>A0A975H418</accession>
<keyword evidence="4" id="KW-1133">Transmembrane helix</keyword>
<evidence type="ECO:0000256" key="4">
    <source>
        <dbReference type="SAM" id="Phobius"/>
    </source>
</evidence>
<dbReference type="FunFam" id="3.20.20.70:FF:000156">
    <property type="entry name" value="Glutamate synthase domain protein"/>
    <property type="match status" value="1"/>
</dbReference>
<dbReference type="KEGG" id="otd:J1M35_02750"/>